<reference evidence="2 3" key="1">
    <citation type="submission" date="2017-10" db="EMBL/GenBank/DDBJ databases">
        <title>Bacillus sp. nov., a halophilic bacterium isolated from a Yangshapao Lake.</title>
        <authorList>
            <person name="Wang H."/>
        </authorList>
    </citation>
    <scope>NUCLEOTIDE SEQUENCE [LARGE SCALE GENOMIC DNA]</scope>
    <source>
        <strain evidence="2 3">YSP-3</strain>
    </source>
</reference>
<dbReference type="Proteomes" id="UP000248066">
    <property type="component" value="Unassembled WGS sequence"/>
</dbReference>
<keyword evidence="1" id="KW-0472">Membrane</keyword>
<dbReference type="EMBL" id="PDOF01000003">
    <property type="protein sequence ID" value="PYZ96181.1"/>
    <property type="molecule type" value="Genomic_DNA"/>
</dbReference>
<proteinExistence type="predicted"/>
<feature type="transmembrane region" description="Helical" evidence="1">
    <location>
        <begin position="6"/>
        <end position="32"/>
    </location>
</feature>
<sequence>MTEQILSDIVVVIVVLGVLSLGVLLISNWVFLNRFREDVLYMKMEDNEEVYKGEGEVPPLIDTYLRKIKAAEEADLTEAFVTYEGFRRMKPEEKWSLIKGEQFFRTDKPGFVWMGFSRINAVVRMNTIEKLTDQTGTHITRLWSVFPVNRTGGESVRQGLLVRYAGELVLCPQAFIHNPSVTLEQTGEREVTALVKSGQEEGTIVFTFSESGLPESAHAANRHRGDETEAWQIAYSDYRETASGVTVPHQLDSTWKLQSGDFHDSSIRIKTVHYEESNYKE</sequence>
<protein>
    <submittedName>
        <fullName evidence="2">Uncharacterized protein</fullName>
    </submittedName>
</protein>
<keyword evidence="1" id="KW-0812">Transmembrane</keyword>
<dbReference type="Pfam" id="PF20181">
    <property type="entry name" value="DUF6544"/>
    <property type="match status" value="1"/>
</dbReference>
<dbReference type="RefSeq" id="WP_110521457.1">
    <property type="nucleotide sequence ID" value="NZ_PDOF01000003.1"/>
</dbReference>
<evidence type="ECO:0000313" key="2">
    <source>
        <dbReference type="EMBL" id="PYZ96181.1"/>
    </source>
</evidence>
<name>A0A2W0H573_9BACI</name>
<accession>A0A2W0H573</accession>
<gene>
    <name evidence="2" type="ORF">CR205_17610</name>
</gene>
<dbReference type="AlphaFoldDB" id="A0A2W0H573"/>
<keyword evidence="1" id="KW-1133">Transmembrane helix</keyword>
<comment type="caution">
    <text evidence="2">The sequence shown here is derived from an EMBL/GenBank/DDBJ whole genome shotgun (WGS) entry which is preliminary data.</text>
</comment>
<dbReference type="InterPro" id="IPR046674">
    <property type="entry name" value="DUF6544"/>
</dbReference>
<organism evidence="2 3">
    <name type="scientific">Alteribacter lacisalsi</name>
    <dbReference type="NCBI Taxonomy" id="2045244"/>
    <lineage>
        <taxon>Bacteria</taxon>
        <taxon>Bacillati</taxon>
        <taxon>Bacillota</taxon>
        <taxon>Bacilli</taxon>
        <taxon>Bacillales</taxon>
        <taxon>Bacillaceae</taxon>
        <taxon>Alteribacter</taxon>
    </lineage>
</organism>
<dbReference type="OrthoDB" id="9786534at2"/>
<evidence type="ECO:0000256" key="1">
    <source>
        <dbReference type="SAM" id="Phobius"/>
    </source>
</evidence>
<keyword evidence="3" id="KW-1185">Reference proteome</keyword>
<evidence type="ECO:0000313" key="3">
    <source>
        <dbReference type="Proteomes" id="UP000248066"/>
    </source>
</evidence>